<dbReference type="PROSITE" id="PS00973">
    <property type="entry name" value="USP_2"/>
    <property type="match status" value="1"/>
</dbReference>
<dbReference type="GO" id="GO:0016579">
    <property type="term" value="P:protein deubiquitination"/>
    <property type="evidence" value="ECO:0007669"/>
    <property type="project" value="InterPro"/>
</dbReference>
<reference evidence="2" key="1">
    <citation type="journal article" date="2020" name="Nature">
        <title>Giant virus diversity and host interactions through global metagenomics.</title>
        <authorList>
            <person name="Schulz F."/>
            <person name="Roux S."/>
            <person name="Paez-Espino D."/>
            <person name="Jungbluth S."/>
            <person name="Walsh D.A."/>
            <person name="Denef V.J."/>
            <person name="McMahon K.D."/>
            <person name="Konstantinidis K.T."/>
            <person name="Eloe-Fadrosh E.A."/>
            <person name="Kyrpides N.C."/>
            <person name="Woyke T."/>
        </authorList>
    </citation>
    <scope>NUCLEOTIDE SEQUENCE</scope>
    <source>
        <strain evidence="2">GVMAG-S-1039698-54</strain>
    </source>
</reference>
<dbReference type="Pfam" id="PF00443">
    <property type="entry name" value="UCH"/>
    <property type="match status" value="1"/>
</dbReference>
<organism evidence="2">
    <name type="scientific">viral metagenome</name>
    <dbReference type="NCBI Taxonomy" id="1070528"/>
    <lineage>
        <taxon>unclassified sequences</taxon>
        <taxon>metagenomes</taxon>
        <taxon>organismal metagenomes</taxon>
    </lineage>
</organism>
<dbReference type="Gene3D" id="3.90.70.10">
    <property type="entry name" value="Cysteine proteinases"/>
    <property type="match status" value="1"/>
</dbReference>
<evidence type="ECO:0000313" key="2">
    <source>
        <dbReference type="EMBL" id="QHS80107.1"/>
    </source>
</evidence>
<sequence>MSLMEEKKNKYEGLGLTGLANLGNTCFMNSALQCLSHTYEFNEFLDMETFKNFKAKNVNALALYEWNELRKLMWSENCIIQPIKFVTKIQLIAKKKENDNFVGWNQNDLEEFLTFLFDCFHDAIKRDVEMKISGDIDNNQDKMAAACYKMMKQMYKKEWSEIIKLFYGIHVSTVTNKSNYISHSPEPVSIIKLSIAKRRGNTIYDCFDNYIKPELIDDIITNEENNTRETCEKSIKFWELPDILICSLKRFYNNGRKNQELVTFPLDNLDLSKYVVGYDSKEHVYDLYGICNHSGGTMGGHYTAYVKNANDKWYEFNDTRVTEITNLSKLVSPYAYCLFYRKKKYN</sequence>
<dbReference type="SUPFAM" id="SSF54001">
    <property type="entry name" value="Cysteine proteinases"/>
    <property type="match status" value="1"/>
</dbReference>
<dbReference type="InterPro" id="IPR028889">
    <property type="entry name" value="USP"/>
</dbReference>
<dbReference type="InterPro" id="IPR050185">
    <property type="entry name" value="Ub_carboxyl-term_hydrolase"/>
</dbReference>
<evidence type="ECO:0000259" key="1">
    <source>
        <dbReference type="PROSITE" id="PS50235"/>
    </source>
</evidence>
<dbReference type="EMBL" id="MN740675">
    <property type="protein sequence ID" value="QHS80107.1"/>
    <property type="molecule type" value="Genomic_DNA"/>
</dbReference>
<protein>
    <recommendedName>
        <fullName evidence="1">USP domain-containing protein</fullName>
    </recommendedName>
</protein>
<dbReference type="InterPro" id="IPR018200">
    <property type="entry name" value="USP_CS"/>
</dbReference>
<dbReference type="GO" id="GO:0004843">
    <property type="term" value="F:cysteine-type deubiquitinase activity"/>
    <property type="evidence" value="ECO:0007669"/>
    <property type="project" value="InterPro"/>
</dbReference>
<proteinExistence type="predicted"/>
<dbReference type="CDD" id="cd02674">
    <property type="entry name" value="Peptidase_C19R"/>
    <property type="match status" value="1"/>
</dbReference>
<dbReference type="PROSITE" id="PS00972">
    <property type="entry name" value="USP_1"/>
    <property type="match status" value="1"/>
</dbReference>
<dbReference type="InterPro" id="IPR001394">
    <property type="entry name" value="Peptidase_C19_UCH"/>
</dbReference>
<dbReference type="InterPro" id="IPR038765">
    <property type="entry name" value="Papain-like_cys_pep_sf"/>
</dbReference>
<feature type="domain" description="USP" evidence="1">
    <location>
        <begin position="17"/>
        <end position="343"/>
    </location>
</feature>
<accession>A0A6C0AJU8</accession>
<dbReference type="PROSITE" id="PS50235">
    <property type="entry name" value="USP_3"/>
    <property type="match status" value="1"/>
</dbReference>
<dbReference type="PANTHER" id="PTHR21646">
    <property type="entry name" value="UBIQUITIN CARBOXYL-TERMINAL HYDROLASE"/>
    <property type="match status" value="1"/>
</dbReference>
<name>A0A6C0AJU8_9ZZZZ</name>
<dbReference type="AlphaFoldDB" id="A0A6C0AJU8"/>